<organism evidence="2 3">
    <name type="scientific">Kineosporia corallincola</name>
    <dbReference type="NCBI Taxonomy" id="2835133"/>
    <lineage>
        <taxon>Bacteria</taxon>
        <taxon>Bacillati</taxon>
        <taxon>Actinomycetota</taxon>
        <taxon>Actinomycetes</taxon>
        <taxon>Kineosporiales</taxon>
        <taxon>Kineosporiaceae</taxon>
        <taxon>Kineosporia</taxon>
    </lineage>
</organism>
<gene>
    <name evidence="2" type="ORF">KIH74_30815</name>
</gene>
<dbReference type="Pfam" id="PF13460">
    <property type="entry name" value="NAD_binding_10"/>
    <property type="match status" value="1"/>
</dbReference>
<dbReference type="EMBL" id="JAHBAY010000017">
    <property type="protein sequence ID" value="MBT0773378.1"/>
    <property type="molecule type" value="Genomic_DNA"/>
</dbReference>
<dbReference type="Proteomes" id="UP001197247">
    <property type="component" value="Unassembled WGS sequence"/>
</dbReference>
<reference evidence="2 3" key="1">
    <citation type="submission" date="2021-05" db="EMBL/GenBank/DDBJ databases">
        <title>Kineosporia and Streptomyces sp. nov. two new marine actinobacteria isolated from Coral.</title>
        <authorList>
            <person name="Buangrab K."/>
            <person name="Sutthacheep M."/>
            <person name="Yeemin T."/>
            <person name="Harunari E."/>
            <person name="Igarashi Y."/>
            <person name="Kanchanasin P."/>
            <person name="Tanasupawat S."/>
            <person name="Phongsopitanun W."/>
        </authorList>
    </citation>
    <scope>NUCLEOTIDE SEQUENCE [LARGE SCALE GENOMIC DNA]</scope>
    <source>
        <strain evidence="2 3">J2-2</strain>
    </source>
</reference>
<keyword evidence="3" id="KW-1185">Reference proteome</keyword>
<evidence type="ECO:0000259" key="1">
    <source>
        <dbReference type="Pfam" id="PF13460"/>
    </source>
</evidence>
<evidence type="ECO:0000313" key="3">
    <source>
        <dbReference type="Proteomes" id="UP001197247"/>
    </source>
</evidence>
<dbReference type="SUPFAM" id="SSF51735">
    <property type="entry name" value="NAD(P)-binding Rossmann-fold domains"/>
    <property type="match status" value="1"/>
</dbReference>
<dbReference type="InterPro" id="IPR051606">
    <property type="entry name" value="Polyketide_Oxido-like"/>
</dbReference>
<sequence length="197" mass="19715">MRIAVLAANGRTGQQLSAQALARGHEVVALARRPGPSAPSLTWVTADASDAAALARAVRGADVVVSGLGLVAGSPPGLLSTAASALAEGPRVVWLAAFGTGRSAGVARLSAVINRVLASEIPDRVQADETLLAAGASVFHAGPLTNGPVSPGRHTVRLEAIPGRRWPRPVSRATVAAAMLDAAQDPDGAGGVLLPLS</sequence>
<dbReference type="InterPro" id="IPR016040">
    <property type="entry name" value="NAD(P)-bd_dom"/>
</dbReference>
<evidence type="ECO:0000313" key="2">
    <source>
        <dbReference type="EMBL" id="MBT0773378.1"/>
    </source>
</evidence>
<feature type="domain" description="NAD(P)-binding" evidence="1">
    <location>
        <begin position="8"/>
        <end position="186"/>
    </location>
</feature>
<protein>
    <submittedName>
        <fullName evidence="2">SDR family oxidoreductase</fullName>
    </submittedName>
</protein>
<proteinExistence type="predicted"/>
<name>A0ABS5TRF7_9ACTN</name>
<accession>A0ABS5TRF7</accession>
<dbReference type="RefSeq" id="WP_214159920.1">
    <property type="nucleotide sequence ID" value="NZ_JAHBAY010000017.1"/>
</dbReference>
<dbReference type="Gene3D" id="3.40.50.720">
    <property type="entry name" value="NAD(P)-binding Rossmann-like Domain"/>
    <property type="match status" value="1"/>
</dbReference>
<dbReference type="PANTHER" id="PTHR43355:SF2">
    <property type="entry name" value="FLAVIN REDUCTASE (NADPH)"/>
    <property type="match status" value="1"/>
</dbReference>
<comment type="caution">
    <text evidence="2">The sequence shown here is derived from an EMBL/GenBank/DDBJ whole genome shotgun (WGS) entry which is preliminary data.</text>
</comment>
<dbReference type="InterPro" id="IPR036291">
    <property type="entry name" value="NAD(P)-bd_dom_sf"/>
</dbReference>
<dbReference type="PANTHER" id="PTHR43355">
    <property type="entry name" value="FLAVIN REDUCTASE (NADPH)"/>
    <property type="match status" value="1"/>
</dbReference>